<evidence type="ECO:0000256" key="2">
    <source>
        <dbReference type="ARBA" id="ARBA00022771"/>
    </source>
</evidence>
<dbReference type="InterPro" id="IPR057251">
    <property type="entry name" value="FP_C"/>
</dbReference>
<evidence type="ECO:0000256" key="5">
    <source>
        <dbReference type="SAM" id="Coils"/>
    </source>
</evidence>
<proteinExistence type="predicted"/>
<dbReference type="InterPro" id="IPR019786">
    <property type="entry name" value="Zinc_finger_PHD-type_CS"/>
</dbReference>
<feature type="domain" description="PHD-type" evidence="6">
    <location>
        <begin position="2"/>
        <end position="59"/>
    </location>
</feature>
<feature type="coiled-coil region" evidence="5">
    <location>
        <begin position="90"/>
        <end position="145"/>
    </location>
</feature>
<reference evidence="7 8" key="1">
    <citation type="journal article" date="2017" name="Gigascience">
        <title>Genome sequence of the small brown planthopper, Laodelphax striatellus.</title>
        <authorList>
            <person name="Zhu J."/>
            <person name="Jiang F."/>
            <person name="Wang X."/>
            <person name="Yang P."/>
            <person name="Bao Y."/>
            <person name="Zhao W."/>
            <person name="Wang W."/>
            <person name="Lu H."/>
            <person name="Wang Q."/>
            <person name="Cui N."/>
            <person name="Li J."/>
            <person name="Chen X."/>
            <person name="Luo L."/>
            <person name="Yu J."/>
            <person name="Kang L."/>
            <person name="Cui F."/>
        </authorList>
    </citation>
    <scope>NUCLEOTIDE SEQUENCE [LARGE SCALE GENOMIC DNA]</scope>
    <source>
        <strain evidence="7">Lst14</strain>
    </source>
</reference>
<evidence type="ECO:0000256" key="4">
    <source>
        <dbReference type="PROSITE-ProRule" id="PRU00146"/>
    </source>
</evidence>
<name>A0A482X3X0_LAOST</name>
<dbReference type="CDD" id="cd15489">
    <property type="entry name" value="PHD_SF"/>
    <property type="match status" value="1"/>
</dbReference>
<dbReference type="InterPro" id="IPR013083">
    <property type="entry name" value="Znf_RING/FYVE/PHD"/>
</dbReference>
<dbReference type="SUPFAM" id="SSF57903">
    <property type="entry name" value="FYVE/PHD zinc finger"/>
    <property type="match status" value="1"/>
</dbReference>
<protein>
    <recommendedName>
        <fullName evidence="6">PHD-type domain-containing protein</fullName>
    </recommendedName>
</protein>
<dbReference type="PROSITE" id="PS50016">
    <property type="entry name" value="ZF_PHD_2"/>
    <property type="match status" value="1"/>
</dbReference>
<dbReference type="STRING" id="195883.A0A482X3X0"/>
<evidence type="ECO:0000313" key="8">
    <source>
        <dbReference type="Proteomes" id="UP000291343"/>
    </source>
</evidence>
<dbReference type="PROSITE" id="PS01359">
    <property type="entry name" value="ZF_PHD_1"/>
    <property type="match status" value="1"/>
</dbReference>
<dbReference type="InterPro" id="IPR001965">
    <property type="entry name" value="Znf_PHD"/>
</dbReference>
<dbReference type="Proteomes" id="UP000291343">
    <property type="component" value="Unassembled WGS sequence"/>
</dbReference>
<gene>
    <name evidence="7" type="ORF">LSTR_LSTR014818</name>
</gene>
<evidence type="ECO:0000313" key="7">
    <source>
        <dbReference type="EMBL" id="RZF40208.1"/>
    </source>
</evidence>
<dbReference type="Pfam" id="PF25298">
    <property type="entry name" value="Baculo_FP_2nd"/>
    <property type="match status" value="1"/>
</dbReference>
<dbReference type="InterPro" id="IPR011011">
    <property type="entry name" value="Znf_FYVE_PHD"/>
</dbReference>
<evidence type="ECO:0000259" key="6">
    <source>
        <dbReference type="PROSITE" id="PS50016"/>
    </source>
</evidence>
<dbReference type="AlphaFoldDB" id="A0A482X3X0"/>
<sequence>MSSECYRCKVNFSNIKEIIECSECKNVYHPTCTKLRTLENFRKLGSRKAIWRCESCKGETLSEKSSEGDQRDTLLDSLRDSLTEFFNIKFNELNSNITALNKTVKDLNESLQIVCEENEKLKVTCSELTVENLRLQRTINELKQHSYSDNLEIVGIPETNNEDIYSVLQSTARAIGVPFKREDISIAHRVPSAKMKTRPIIVRFISRSTKILWRDSVGRGKRLCSTKIHPNLPQQPVYINEHLTAYNKYVVSSEKGMAKNGDLAFVWIREGKIMVRKSKDSPAKRIFHDDDLSKLQNVN</sequence>
<dbReference type="EMBL" id="QKKF02018997">
    <property type="protein sequence ID" value="RZF40208.1"/>
    <property type="molecule type" value="Genomic_DNA"/>
</dbReference>
<dbReference type="SMR" id="A0A482X3X0"/>
<keyword evidence="2 4" id="KW-0863">Zinc-finger</keyword>
<dbReference type="SMART" id="SM00249">
    <property type="entry name" value="PHD"/>
    <property type="match status" value="1"/>
</dbReference>
<keyword evidence="5" id="KW-0175">Coiled coil</keyword>
<dbReference type="InParanoid" id="A0A482X3X0"/>
<dbReference type="Gene3D" id="3.30.40.10">
    <property type="entry name" value="Zinc/RING finger domain, C3HC4 (zinc finger)"/>
    <property type="match status" value="1"/>
</dbReference>
<keyword evidence="3" id="KW-0862">Zinc</keyword>
<accession>A0A482X3X0</accession>
<organism evidence="7 8">
    <name type="scientific">Laodelphax striatellus</name>
    <name type="common">Small brown planthopper</name>
    <name type="synonym">Delphax striatella</name>
    <dbReference type="NCBI Taxonomy" id="195883"/>
    <lineage>
        <taxon>Eukaryota</taxon>
        <taxon>Metazoa</taxon>
        <taxon>Ecdysozoa</taxon>
        <taxon>Arthropoda</taxon>
        <taxon>Hexapoda</taxon>
        <taxon>Insecta</taxon>
        <taxon>Pterygota</taxon>
        <taxon>Neoptera</taxon>
        <taxon>Paraneoptera</taxon>
        <taxon>Hemiptera</taxon>
        <taxon>Auchenorrhyncha</taxon>
        <taxon>Fulgoroidea</taxon>
        <taxon>Delphacidae</taxon>
        <taxon>Criomorphinae</taxon>
        <taxon>Laodelphax</taxon>
    </lineage>
</organism>
<evidence type="ECO:0000256" key="1">
    <source>
        <dbReference type="ARBA" id="ARBA00022723"/>
    </source>
</evidence>
<keyword evidence="1" id="KW-0479">Metal-binding</keyword>
<dbReference type="OrthoDB" id="6629698at2759"/>
<dbReference type="InterPro" id="IPR019787">
    <property type="entry name" value="Znf_PHD-finger"/>
</dbReference>
<evidence type="ECO:0000256" key="3">
    <source>
        <dbReference type="ARBA" id="ARBA00022833"/>
    </source>
</evidence>
<dbReference type="GO" id="GO:0008270">
    <property type="term" value="F:zinc ion binding"/>
    <property type="evidence" value="ECO:0007669"/>
    <property type="project" value="UniProtKB-KW"/>
</dbReference>
<comment type="caution">
    <text evidence="7">The sequence shown here is derived from an EMBL/GenBank/DDBJ whole genome shotgun (WGS) entry which is preliminary data.</text>
</comment>
<keyword evidence="8" id="KW-1185">Reference proteome</keyword>